<protein>
    <submittedName>
        <fullName evidence="1">DUF2313 domain-containing protein</fullName>
    </submittedName>
</protein>
<dbReference type="InterPro" id="IPR018755">
    <property type="entry name" value="Phage_Mu_Gp48"/>
</dbReference>
<accession>A0A7D5VWN4</accession>
<name>A0A7D5VWN4_PSEPU</name>
<dbReference type="Pfam" id="PF10076">
    <property type="entry name" value="Phage_Mu_Gp48"/>
    <property type="match status" value="1"/>
</dbReference>
<reference evidence="1 2" key="1">
    <citation type="journal article" date="2009" name="Mikrobiologiia">
        <title>[Phenanthren biodegradation and interaction of Pseudomonas putida BS3701 and Burkholderia sp.BS3702 in plant rhizosphere].</title>
        <authorList>
            <person name="Ovchinnikova A.A."/>
            <person name="Vetrova A.A."/>
            <person name="Filonov A.E."/>
            <person name="Boronin A.M."/>
        </authorList>
    </citation>
    <scope>NUCLEOTIDE SEQUENCE [LARGE SCALE GENOMIC DNA]</scope>
    <source>
        <strain evidence="1 2">BS3701</strain>
    </source>
</reference>
<dbReference type="AlphaFoldDB" id="A0A7D5VWN4"/>
<organism evidence="1 2">
    <name type="scientific">Pseudomonas putida</name>
    <name type="common">Arthrobacter siderocapsulatus</name>
    <dbReference type="NCBI Taxonomy" id="303"/>
    <lineage>
        <taxon>Bacteria</taxon>
        <taxon>Pseudomonadati</taxon>
        <taxon>Pseudomonadota</taxon>
        <taxon>Gammaproteobacteria</taxon>
        <taxon>Pseudomonadales</taxon>
        <taxon>Pseudomonadaceae</taxon>
        <taxon>Pseudomonas</taxon>
    </lineage>
</organism>
<dbReference type="Proteomes" id="UP000510934">
    <property type="component" value="Chromosome"/>
</dbReference>
<proteinExistence type="predicted"/>
<gene>
    <name evidence="1" type="ORF">H0H12_20145</name>
</gene>
<evidence type="ECO:0000313" key="1">
    <source>
        <dbReference type="EMBL" id="QLJ12746.1"/>
    </source>
</evidence>
<evidence type="ECO:0000313" key="2">
    <source>
        <dbReference type="Proteomes" id="UP000510934"/>
    </source>
</evidence>
<dbReference type="RefSeq" id="WP_180688568.1">
    <property type="nucleotide sequence ID" value="NZ_CP059052.1"/>
</dbReference>
<sequence length="197" mass="21551">MSAKLFEQLQSLLPPVSYDPAGQQLSAQLTSEANALQEALDRLEQVESAIFPESAGSYISDWERVYGITPAPGATQDQRVQAVLAAMGDMGGQSIPYFIRLALLFGVRAKIRTFKTPVVGRLSAGDPLYAGDWIYTWQVDSPLPAYRNAPMEARLSERRPANTDVVFGYGKEVVDEVVSAVDSLFDSVNYVLPTMLS</sequence>
<dbReference type="EMBL" id="CP059052">
    <property type="protein sequence ID" value="QLJ12746.1"/>
    <property type="molecule type" value="Genomic_DNA"/>
</dbReference>